<keyword evidence="4" id="KW-1185">Reference proteome</keyword>
<dbReference type="Pfam" id="PF00931">
    <property type="entry name" value="NB-ARC"/>
    <property type="match status" value="1"/>
</dbReference>
<evidence type="ECO:0000313" key="4">
    <source>
        <dbReference type="Proteomes" id="UP000007115"/>
    </source>
</evidence>
<organism evidence="3 4">
    <name type="scientific">Hypocrea virens (strain Gv29-8 / FGSC 10586)</name>
    <name type="common">Gliocladium virens</name>
    <name type="synonym">Trichoderma virens</name>
    <dbReference type="NCBI Taxonomy" id="413071"/>
    <lineage>
        <taxon>Eukaryota</taxon>
        <taxon>Fungi</taxon>
        <taxon>Dikarya</taxon>
        <taxon>Ascomycota</taxon>
        <taxon>Pezizomycotina</taxon>
        <taxon>Sordariomycetes</taxon>
        <taxon>Hypocreomycetidae</taxon>
        <taxon>Hypocreales</taxon>
        <taxon>Hypocreaceae</taxon>
        <taxon>Trichoderma</taxon>
    </lineage>
</organism>
<dbReference type="Pfam" id="PF06985">
    <property type="entry name" value="HET"/>
    <property type="match status" value="1"/>
</dbReference>
<feature type="domain" description="Heterokaryon incompatibility" evidence="2">
    <location>
        <begin position="24"/>
        <end position="145"/>
    </location>
</feature>
<dbReference type="AlphaFoldDB" id="G9N076"/>
<dbReference type="STRING" id="413071.G9N076"/>
<dbReference type="InterPro" id="IPR010730">
    <property type="entry name" value="HET"/>
</dbReference>
<name>G9N076_HYPVG</name>
<gene>
    <name evidence="3" type="ORF">TRIVIDRAFT_46904</name>
</gene>
<dbReference type="InterPro" id="IPR027417">
    <property type="entry name" value="P-loop_NTPase"/>
</dbReference>
<dbReference type="InParanoid" id="G9N076"/>
<dbReference type="InterPro" id="IPR011990">
    <property type="entry name" value="TPR-like_helical_dom_sf"/>
</dbReference>
<dbReference type="PANTHER" id="PTHR46082">
    <property type="entry name" value="ATP/GTP-BINDING PROTEIN-RELATED"/>
    <property type="match status" value="1"/>
</dbReference>
<dbReference type="Gene3D" id="1.25.40.10">
    <property type="entry name" value="Tetratricopeptide repeat domain"/>
    <property type="match status" value="2"/>
</dbReference>
<dbReference type="OMA" id="MQITKRV"/>
<proteinExistence type="predicted"/>
<feature type="domain" description="NB-ARC" evidence="1">
    <location>
        <begin position="276"/>
        <end position="450"/>
    </location>
</feature>
<evidence type="ECO:0000259" key="1">
    <source>
        <dbReference type="Pfam" id="PF00931"/>
    </source>
</evidence>
<dbReference type="VEuPathDB" id="FungiDB:TRIVIDRAFT_46904"/>
<dbReference type="EMBL" id="ABDF02000082">
    <property type="protein sequence ID" value="EHK19758.1"/>
    <property type="molecule type" value="Genomic_DNA"/>
</dbReference>
<dbReference type="Pfam" id="PF13374">
    <property type="entry name" value="TPR_10"/>
    <property type="match status" value="2"/>
</dbReference>
<dbReference type="Pfam" id="PF13424">
    <property type="entry name" value="TPR_12"/>
    <property type="match status" value="2"/>
</dbReference>
<dbReference type="GO" id="GO:0043531">
    <property type="term" value="F:ADP binding"/>
    <property type="evidence" value="ECO:0007669"/>
    <property type="project" value="InterPro"/>
</dbReference>
<dbReference type="RefSeq" id="XP_013953958.1">
    <property type="nucleotide sequence ID" value="XM_014098483.1"/>
</dbReference>
<dbReference type="InterPro" id="IPR002182">
    <property type="entry name" value="NB-ARC"/>
</dbReference>
<dbReference type="Proteomes" id="UP000007115">
    <property type="component" value="Unassembled WGS sequence"/>
</dbReference>
<dbReference type="Gene3D" id="3.40.50.300">
    <property type="entry name" value="P-loop containing nucleotide triphosphate hydrolases"/>
    <property type="match status" value="1"/>
</dbReference>
<protein>
    <recommendedName>
        <fullName evidence="5">HET-domain-containing protein</fullName>
    </recommendedName>
</protein>
<comment type="caution">
    <text evidence="3">The sequence shown here is derived from an EMBL/GenBank/DDBJ whole genome shotgun (WGS) entry which is preliminary data.</text>
</comment>
<sequence length="926" mass="105447">MRLLDCDNDRFQLIKAPAGNIPRYAILSHTWDSDTQEVTFRDLVDGTGIEKTGYDKIRFCAAQARRDGLRYIWVDTCCIDKANNTELAEAINSMFRWYQNASRCYAYLSDISDAGPTNDSQQSELIWESAFRKSRWFTRGWTLQELLAPASVEFFTKGGLRLGDKRTLERQIHEITNIAVEALRGNDLSMFTVEERFKWAETRQTTLEEDWTYCLLGIFGVFMPLIYGEGKTNAVRRLKKEIDDATSYDDGPSSQAAKSWTWMVPFERNYSFTSRESDLKRLHQMLFTGQHTAKVAISGLGGVGKTQLALELAYRIREEHDSCSVIWIPATNRESLEQAYLNAAAKLGMSGFDNAKTDVKRLVQDHLSSESAGRWLLVFDNADDIGMWVDKSSQESSRLIDYMPKSIHGSIVFTTRDKKTAVRLAGRNVVELSEMNEEDGNKLFGKHLVDQDLVSQGDVAALLIQLMYLPLAIVQAAVYINTNGIGPGDYLLLLEEQEEDVIDLLSEDFEDDGRYHDVKNPIATTWLISFEQIRHRDPLAADYLSFMACVDAKDIPQSLLPPGQSRKQEIEAMGTLQGYSFIAKRSADSVVTVHRLVHLAMRNWLRKEGLLPNWTSRTIARLAKDMGNIGYDRRAWRPCMPHAHYVLGSTLISEDDEGRLDLLRKYGKCLYNDGRYQEAEITFQRVMENLKIKLGIDHPETLRSISNLASTYRTQGQWEEAEKLDVQAVEGLKMKIGVDHPDTLISMGNLALTYVKQGRLREAEKLQLQVMEGLKRKLGVDHGDTLISMVNLGSTYRRQGRWGEAEKLQLRAIEGFKTRHGVDHPDTLIGMSNLASTYRRQSRWEEAEKLQLQLVETCKTKLGANHPDTLHYMSKLAFLWKDRNRHEVALGLMQTCYDLQQLTLGASHPRTMATQSTLRAWQRGVK</sequence>
<dbReference type="SUPFAM" id="SSF48452">
    <property type="entry name" value="TPR-like"/>
    <property type="match status" value="1"/>
</dbReference>
<dbReference type="PANTHER" id="PTHR46082:SF6">
    <property type="entry name" value="AAA+ ATPASE DOMAIN-CONTAINING PROTEIN-RELATED"/>
    <property type="match status" value="1"/>
</dbReference>
<dbReference type="OrthoDB" id="674604at2759"/>
<dbReference type="eggNOG" id="KOG1840">
    <property type="taxonomic scope" value="Eukaryota"/>
</dbReference>
<dbReference type="HOGENOM" id="CLU_000288_125_4_1"/>
<accession>G9N076</accession>
<reference evidence="3 4" key="1">
    <citation type="journal article" date="2011" name="Genome Biol.">
        <title>Comparative genome sequence analysis underscores mycoparasitism as the ancestral life style of Trichoderma.</title>
        <authorList>
            <person name="Kubicek C.P."/>
            <person name="Herrera-Estrella A."/>
            <person name="Seidl-Seiboth V."/>
            <person name="Martinez D.A."/>
            <person name="Druzhinina I.S."/>
            <person name="Thon M."/>
            <person name="Zeilinger S."/>
            <person name="Casas-Flores S."/>
            <person name="Horwitz B.A."/>
            <person name="Mukherjee P.K."/>
            <person name="Mukherjee M."/>
            <person name="Kredics L."/>
            <person name="Alcaraz L.D."/>
            <person name="Aerts A."/>
            <person name="Antal Z."/>
            <person name="Atanasova L."/>
            <person name="Cervantes-Badillo M.G."/>
            <person name="Challacombe J."/>
            <person name="Chertkov O."/>
            <person name="McCluskey K."/>
            <person name="Coulpier F."/>
            <person name="Deshpande N."/>
            <person name="von Doehren H."/>
            <person name="Ebbole D.J."/>
            <person name="Esquivel-Naranjo E.U."/>
            <person name="Fekete E."/>
            <person name="Flipphi M."/>
            <person name="Glaser F."/>
            <person name="Gomez-Rodriguez E.Y."/>
            <person name="Gruber S."/>
            <person name="Han C."/>
            <person name="Henrissat B."/>
            <person name="Hermosa R."/>
            <person name="Hernandez-Onate M."/>
            <person name="Karaffa L."/>
            <person name="Kosti I."/>
            <person name="Le Crom S."/>
            <person name="Lindquist E."/>
            <person name="Lucas S."/>
            <person name="Luebeck M."/>
            <person name="Luebeck P.S."/>
            <person name="Margeot A."/>
            <person name="Metz B."/>
            <person name="Misra M."/>
            <person name="Nevalainen H."/>
            <person name="Omann M."/>
            <person name="Packer N."/>
            <person name="Perrone G."/>
            <person name="Uresti-Rivera E.E."/>
            <person name="Salamov A."/>
            <person name="Schmoll M."/>
            <person name="Seiboth B."/>
            <person name="Shapiro H."/>
            <person name="Sukno S."/>
            <person name="Tamayo-Ramos J.A."/>
            <person name="Tisch D."/>
            <person name="Wiest A."/>
            <person name="Wilkinson H.H."/>
            <person name="Zhang M."/>
            <person name="Coutinho P.M."/>
            <person name="Kenerley C.M."/>
            <person name="Monte E."/>
            <person name="Baker S.E."/>
            <person name="Grigoriev I.V."/>
        </authorList>
    </citation>
    <scope>NUCLEOTIDE SEQUENCE [LARGE SCALE GENOMIC DNA]</scope>
    <source>
        <strain evidence="4">Gv29-8 / FGSC 10586</strain>
    </source>
</reference>
<dbReference type="SUPFAM" id="SSF52540">
    <property type="entry name" value="P-loop containing nucleoside triphosphate hydrolases"/>
    <property type="match status" value="1"/>
</dbReference>
<evidence type="ECO:0008006" key="5">
    <source>
        <dbReference type="Google" id="ProtNLM"/>
    </source>
</evidence>
<evidence type="ECO:0000259" key="2">
    <source>
        <dbReference type="Pfam" id="PF06985"/>
    </source>
</evidence>
<dbReference type="InterPro" id="IPR053137">
    <property type="entry name" value="NLR-like"/>
</dbReference>
<dbReference type="GeneID" id="25794584"/>
<evidence type="ECO:0000313" key="3">
    <source>
        <dbReference type="EMBL" id="EHK19758.1"/>
    </source>
</evidence>